<dbReference type="PROSITE" id="PS50011">
    <property type="entry name" value="PROTEIN_KINASE_DOM"/>
    <property type="match status" value="1"/>
</dbReference>
<evidence type="ECO:0000256" key="1">
    <source>
        <dbReference type="SAM" id="Phobius"/>
    </source>
</evidence>
<dbReference type="InterPro" id="IPR011009">
    <property type="entry name" value="Kinase-like_dom_sf"/>
</dbReference>
<name>A0A381Z6P0_9ZZZZ</name>
<dbReference type="GO" id="GO:0005524">
    <property type="term" value="F:ATP binding"/>
    <property type="evidence" value="ECO:0007669"/>
    <property type="project" value="InterPro"/>
</dbReference>
<accession>A0A381Z6P0</accession>
<dbReference type="InterPro" id="IPR000719">
    <property type="entry name" value="Prot_kinase_dom"/>
</dbReference>
<dbReference type="Gene3D" id="1.10.510.10">
    <property type="entry name" value="Transferase(Phosphotransferase) domain 1"/>
    <property type="match status" value="1"/>
</dbReference>
<dbReference type="InterPro" id="IPR001245">
    <property type="entry name" value="Ser-Thr/Tyr_kinase_cat_dom"/>
</dbReference>
<dbReference type="AlphaFoldDB" id="A0A381Z6P0"/>
<keyword evidence="1" id="KW-1133">Transmembrane helix</keyword>
<dbReference type="Pfam" id="PF07714">
    <property type="entry name" value="PK_Tyr_Ser-Thr"/>
    <property type="match status" value="1"/>
</dbReference>
<keyword evidence="1" id="KW-0472">Membrane</keyword>
<evidence type="ECO:0000259" key="2">
    <source>
        <dbReference type="PROSITE" id="PS50011"/>
    </source>
</evidence>
<dbReference type="SMART" id="SM00220">
    <property type="entry name" value="S_TKc"/>
    <property type="match status" value="1"/>
</dbReference>
<proteinExistence type="predicted"/>
<feature type="domain" description="Protein kinase" evidence="2">
    <location>
        <begin position="1"/>
        <end position="271"/>
    </location>
</feature>
<evidence type="ECO:0000313" key="3">
    <source>
        <dbReference type="EMBL" id="SVA84910.1"/>
    </source>
</evidence>
<dbReference type="Gene3D" id="3.30.200.20">
    <property type="entry name" value="Phosphorylase Kinase, domain 1"/>
    <property type="match status" value="1"/>
</dbReference>
<feature type="transmembrane region" description="Helical" evidence="1">
    <location>
        <begin position="240"/>
        <end position="268"/>
    </location>
</feature>
<dbReference type="GO" id="GO:0004672">
    <property type="term" value="F:protein kinase activity"/>
    <property type="evidence" value="ECO:0007669"/>
    <property type="project" value="InterPro"/>
</dbReference>
<reference evidence="3" key="1">
    <citation type="submission" date="2018-05" db="EMBL/GenBank/DDBJ databases">
        <authorList>
            <person name="Lanie J.A."/>
            <person name="Ng W.-L."/>
            <person name="Kazmierczak K.M."/>
            <person name="Andrzejewski T.M."/>
            <person name="Davidsen T.M."/>
            <person name="Wayne K.J."/>
            <person name="Tettelin H."/>
            <person name="Glass J.I."/>
            <person name="Rusch D."/>
            <person name="Podicherti R."/>
            <person name="Tsui H.-C.T."/>
            <person name="Winkler M.E."/>
        </authorList>
    </citation>
    <scope>NUCLEOTIDE SEQUENCE</scope>
</reference>
<protein>
    <recommendedName>
        <fullName evidence="2">Protein kinase domain-containing protein</fullName>
    </recommendedName>
</protein>
<keyword evidence="1" id="KW-0812">Transmembrane</keyword>
<gene>
    <name evidence="3" type="ORF">METZ01_LOCUS137764</name>
</gene>
<sequence length="271" mass="28200">MVMALQHPRGGVAGTVIAGRYRLVELLGGTARTEVWAGHDAVLERPVTVKLVHAGDVATGAARLTLPGVAAVFDVTDHDGLAVVVTEQVEAVPLDQILDRQPDLSADDVVALVTAVASVLEAAHEAGVPHGALRPSNVLVRTDGAVLLTDFRGTDDGGPGPFDPRTDLDALTILLAELLAHCPRSNVPTYLRQFADRTLTAPESQRPAGMLDFRMALRPDDAGPGAAADRPLIRRRLSGAVLGLLLGAAVVAAVVVTTALLGAGWTLVGWD</sequence>
<dbReference type="EMBL" id="UINC01020155">
    <property type="protein sequence ID" value="SVA84910.1"/>
    <property type="molecule type" value="Genomic_DNA"/>
</dbReference>
<organism evidence="3">
    <name type="scientific">marine metagenome</name>
    <dbReference type="NCBI Taxonomy" id="408172"/>
    <lineage>
        <taxon>unclassified sequences</taxon>
        <taxon>metagenomes</taxon>
        <taxon>ecological metagenomes</taxon>
    </lineage>
</organism>
<dbReference type="SUPFAM" id="SSF56112">
    <property type="entry name" value="Protein kinase-like (PK-like)"/>
    <property type="match status" value="1"/>
</dbReference>